<feature type="region of interest" description="Disordered" evidence="4">
    <location>
        <begin position="338"/>
        <end position="357"/>
    </location>
</feature>
<reference evidence="6 7" key="1">
    <citation type="journal article" date="2011" name="Genome Biol.">
        <title>Genome sequence of the insect pathogenic fungus Cordyceps militaris, a valued traditional Chinese medicine.</title>
        <authorList>
            <person name="Zheng P."/>
            <person name="Xia Y."/>
            <person name="Xiao G."/>
            <person name="Xiong C."/>
            <person name="Hu X."/>
            <person name="Zhang S."/>
            <person name="Zheng H."/>
            <person name="Huang Y."/>
            <person name="Zhou Y."/>
            <person name="Wang S."/>
            <person name="Zhao G.P."/>
            <person name="Liu X."/>
            <person name="St Leger R.J."/>
            <person name="Wang C."/>
        </authorList>
    </citation>
    <scope>NUCLEOTIDE SEQUENCE [LARGE SCALE GENOMIC DNA]</scope>
    <source>
        <strain evidence="6 7">CM01</strain>
    </source>
</reference>
<feature type="region of interest" description="Disordered" evidence="4">
    <location>
        <begin position="379"/>
        <end position="429"/>
    </location>
</feature>
<dbReference type="Pfam" id="PF05368">
    <property type="entry name" value="NmrA"/>
    <property type="match status" value="1"/>
</dbReference>
<evidence type="ECO:0000256" key="4">
    <source>
        <dbReference type="SAM" id="MobiDB-lite"/>
    </source>
</evidence>
<feature type="compositionally biased region" description="Pro residues" evidence="4">
    <location>
        <begin position="345"/>
        <end position="354"/>
    </location>
</feature>
<evidence type="ECO:0000259" key="5">
    <source>
        <dbReference type="Pfam" id="PF05368"/>
    </source>
</evidence>
<dbReference type="EMBL" id="JH126405">
    <property type="protein sequence ID" value="EGX88425.1"/>
    <property type="molecule type" value="Genomic_DNA"/>
</dbReference>
<dbReference type="eggNOG" id="ENOG502S7CY">
    <property type="taxonomic scope" value="Eukaryota"/>
</dbReference>
<accession>G3JRN5</accession>
<name>G3JRN5_CORMM</name>
<dbReference type="InParanoid" id="G3JRN5"/>
<dbReference type="GO" id="GO:0016491">
    <property type="term" value="F:oxidoreductase activity"/>
    <property type="evidence" value="ECO:0007669"/>
    <property type="project" value="UniProtKB-KW"/>
</dbReference>
<dbReference type="Gene3D" id="3.90.25.10">
    <property type="entry name" value="UDP-galactose 4-epimerase, domain 1"/>
    <property type="match status" value="1"/>
</dbReference>
<dbReference type="PANTHER" id="PTHR47706">
    <property type="entry name" value="NMRA-LIKE FAMILY PROTEIN"/>
    <property type="match status" value="1"/>
</dbReference>
<dbReference type="HOGENOM" id="CLU_044876_0_0_1"/>
<protein>
    <submittedName>
        <fullName evidence="6">NAD(P)-binding domain</fullName>
    </submittedName>
</protein>
<dbReference type="AlphaFoldDB" id="G3JRN5"/>
<keyword evidence="7" id="KW-1185">Reference proteome</keyword>
<evidence type="ECO:0000313" key="7">
    <source>
        <dbReference type="Proteomes" id="UP000001610"/>
    </source>
</evidence>
<dbReference type="Proteomes" id="UP000001610">
    <property type="component" value="Unassembled WGS sequence"/>
</dbReference>
<dbReference type="SUPFAM" id="SSF51735">
    <property type="entry name" value="NAD(P)-binding Rossmann-fold domains"/>
    <property type="match status" value="1"/>
</dbReference>
<organism evidence="6 7">
    <name type="scientific">Cordyceps militaris (strain CM01)</name>
    <name type="common">Caterpillar fungus</name>
    <dbReference type="NCBI Taxonomy" id="983644"/>
    <lineage>
        <taxon>Eukaryota</taxon>
        <taxon>Fungi</taxon>
        <taxon>Dikarya</taxon>
        <taxon>Ascomycota</taxon>
        <taxon>Pezizomycotina</taxon>
        <taxon>Sordariomycetes</taxon>
        <taxon>Hypocreomycetidae</taxon>
        <taxon>Hypocreales</taxon>
        <taxon>Cordycipitaceae</taxon>
        <taxon>Cordyceps</taxon>
    </lineage>
</organism>
<dbReference type="Gene3D" id="3.40.50.720">
    <property type="entry name" value="NAD(P)-binding Rossmann-like Domain"/>
    <property type="match status" value="1"/>
</dbReference>
<dbReference type="InterPro" id="IPR008030">
    <property type="entry name" value="NmrA-like"/>
</dbReference>
<dbReference type="GeneID" id="18170476"/>
<evidence type="ECO:0000256" key="3">
    <source>
        <dbReference type="ARBA" id="ARBA00023002"/>
    </source>
</evidence>
<dbReference type="PANTHER" id="PTHR47706:SF4">
    <property type="entry name" value="NMRA-LIKE DOMAIN-CONTAINING PROTEIN"/>
    <property type="match status" value="1"/>
</dbReference>
<comment type="similarity">
    <text evidence="1">Belongs to the NmrA-type oxidoreductase family. Isoflavone reductase subfamily.</text>
</comment>
<feature type="domain" description="NmrA-like" evidence="5">
    <location>
        <begin position="4"/>
        <end position="233"/>
    </location>
</feature>
<keyword evidence="2" id="KW-0521">NADP</keyword>
<evidence type="ECO:0000313" key="6">
    <source>
        <dbReference type="EMBL" id="EGX88425.1"/>
    </source>
</evidence>
<dbReference type="VEuPathDB" id="FungiDB:CCM_08469"/>
<sequence length="429" mass="46052">MPGSVVVAGGLGDLGKLITEAILKTGQHDVYIMSRKLAPVIQTDYASETAVAELLIQHNCHTVICAFALDFEAASDAQLRLIRAAARAPCVRRFLPSEFNVDYDLPDAVLPYADKRFHAVARRALEQTDLEFAYIYPGMFMDYFGMPRVATHLRELCVFVDPTHGVALLPGDGETRMAASYTKDVARYTALALALDRWPRVMTTASSSVTLNELVALVGKSRGSKLRVEYQSVGALQDRTDVRMLPRNELIAGHFPGGVQQLSALLADLGASVALGAYDFSNLEGQLDLVARFAGETEQPMKIETLLDMAWGGSAKTSPGEASTDKPIFETDQCAASRPANFPATPAPAGPSPGAPTLLPVSSARSWYCVFQVDVGRPASTQHSPSGAPDPFRRPEPPDASRDWHPGPARPGPWLGGPAPCSAILAAPR</sequence>
<evidence type="ECO:0000256" key="2">
    <source>
        <dbReference type="ARBA" id="ARBA00022857"/>
    </source>
</evidence>
<gene>
    <name evidence="6" type="ORF">CCM_08469</name>
</gene>
<dbReference type="KEGG" id="cmt:CCM_08469"/>
<keyword evidence="3" id="KW-0560">Oxidoreductase</keyword>
<dbReference type="RefSeq" id="XP_006673670.1">
    <property type="nucleotide sequence ID" value="XM_006673607.1"/>
</dbReference>
<dbReference type="OMA" id="ICAFIMD"/>
<feature type="compositionally biased region" description="Basic and acidic residues" evidence="4">
    <location>
        <begin position="391"/>
        <end position="405"/>
    </location>
</feature>
<evidence type="ECO:0000256" key="1">
    <source>
        <dbReference type="ARBA" id="ARBA00005725"/>
    </source>
</evidence>
<dbReference type="InterPro" id="IPR051609">
    <property type="entry name" value="NmrA/Isoflavone_reductase-like"/>
</dbReference>
<dbReference type="InterPro" id="IPR036291">
    <property type="entry name" value="NAD(P)-bd_dom_sf"/>
</dbReference>
<dbReference type="OrthoDB" id="10000533at2759"/>
<proteinExistence type="inferred from homology"/>